<evidence type="ECO:0000313" key="1">
    <source>
        <dbReference type="EMBL" id="SMB86837.1"/>
    </source>
</evidence>
<sequence>MSARKVLAGIKEDLQPYVGTEIRLKANRGRKKIVEKAGVLESTYPNIFVVKVNERSVERRISFSYADILTEAVILTVSKEGKDVTFIQGKA</sequence>
<dbReference type="STRING" id="656914.SAMN00017405_1200"/>
<proteinExistence type="predicted"/>
<evidence type="ECO:0000313" key="2">
    <source>
        <dbReference type="Proteomes" id="UP000192731"/>
    </source>
</evidence>
<dbReference type="PIRSF" id="PIRSF037257">
    <property type="entry name" value="DUF1021"/>
    <property type="match status" value="1"/>
</dbReference>
<gene>
    <name evidence="1" type="ORF">SAMN00017405_1200</name>
</gene>
<dbReference type="PANTHER" id="PTHR40026">
    <property type="entry name" value="PROTEIN VEG"/>
    <property type="match status" value="1"/>
</dbReference>
<organism evidence="1 2">
    <name type="scientific">Desulfonispora thiosulfatigenes DSM 11270</name>
    <dbReference type="NCBI Taxonomy" id="656914"/>
    <lineage>
        <taxon>Bacteria</taxon>
        <taxon>Bacillati</taxon>
        <taxon>Bacillota</taxon>
        <taxon>Clostridia</taxon>
        <taxon>Eubacteriales</taxon>
        <taxon>Peptococcaceae</taxon>
        <taxon>Desulfonispora</taxon>
    </lineage>
</organism>
<dbReference type="OrthoDB" id="5469at2"/>
<dbReference type="Pfam" id="PF06257">
    <property type="entry name" value="VEG"/>
    <property type="match status" value="1"/>
</dbReference>
<dbReference type="Proteomes" id="UP000192731">
    <property type="component" value="Unassembled WGS sequence"/>
</dbReference>
<dbReference type="RefSeq" id="WP_084052591.1">
    <property type="nucleotide sequence ID" value="NZ_FWWT01000013.1"/>
</dbReference>
<protein>
    <submittedName>
        <fullName evidence="1">Uncharacterized protein Veg</fullName>
    </submittedName>
</protein>
<dbReference type="Gene3D" id="2.30.30.100">
    <property type="match status" value="1"/>
</dbReference>
<keyword evidence="2" id="KW-1185">Reference proteome</keyword>
<accession>A0A1W1V0I6</accession>
<dbReference type="AlphaFoldDB" id="A0A1W1V0I6"/>
<dbReference type="EMBL" id="FWWT01000013">
    <property type="protein sequence ID" value="SMB86837.1"/>
    <property type="molecule type" value="Genomic_DNA"/>
</dbReference>
<dbReference type="InterPro" id="IPR009366">
    <property type="entry name" value="Protein_Veg"/>
</dbReference>
<dbReference type="GO" id="GO:0006355">
    <property type="term" value="P:regulation of DNA-templated transcription"/>
    <property type="evidence" value="ECO:0007669"/>
    <property type="project" value="InterPro"/>
</dbReference>
<dbReference type="PANTHER" id="PTHR40026:SF1">
    <property type="entry name" value="PROTEIN VEG"/>
    <property type="match status" value="1"/>
</dbReference>
<name>A0A1W1V0I6_DESTI</name>
<reference evidence="1 2" key="1">
    <citation type="submission" date="2017-04" db="EMBL/GenBank/DDBJ databases">
        <authorList>
            <person name="Afonso C.L."/>
            <person name="Miller P.J."/>
            <person name="Scott M.A."/>
            <person name="Spackman E."/>
            <person name="Goraichik I."/>
            <person name="Dimitrov K.M."/>
            <person name="Suarez D.L."/>
            <person name="Swayne D.E."/>
        </authorList>
    </citation>
    <scope>NUCLEOTIDE SEQUENCE [LARGE SCALE GENOMIC DNA]</scope>
    <source>
        <strain evidence="1 2">DSM 11270</strain>
    </source>
</reference>